<comment type="caution">
    <text evidence="3">The sequence shown here is derived from an EMBL/GenBank/DDBJ whole genome shotgun (WGS) entry which is preliminary data.</text>
</comment>
<dbReference type="InterPro" id="IPR009739">
    <property type="entry name" value="LprI-like_N"/>
</dbReference>
<evidence type="ECO:0000313" key="4">
    <source>
        <dbReference type="Proteomes" id="UP000605427"/>
    </source>
</evidence>
<organism evidence="3 4">
    <name type="scientific">Saccharibacillus endophyticus</name>
    <dbReference type="NCBI Taxonomy" id="2060666"/>
    <lineage>
        <taxon>Bacteria</taxon>
        <taxon>Bacillati</taxon>
        <taxon>Bacillota</taxon>
        <taxon>Bacilli</taxon>
        <taxon>Bacillales</taxon>
        <taxon>Paenibacillaceae</taxon>
        <taxon>Saccharibacillus</taxon>
    </lineage>
</organism>
<reference evidence="4" key="1">
    <citation type="journal article" date="2019" name="Int. J. Syst. Evol. Microbiol.">
        <title>The Global Catalogue of Microorganisms (GCM) 10K type strain sequencing project: providing services to taxonomists for standard genome sequencing and annotation.</title>
        <authorList>
            <consortium name="The Broad Institute Genomics Platform"/>
            <consortium name="The Broad Institute Genome Sequencing Center for Infectious Disease"/>
            <person name="Wu L."/>
            <person name="Ma J."/>
        </authorList>
    </citation>
    <scope>NUCLEOTIDE SEQUENCE [LARGE SCALE GENOMIC DNA]</scope>
    <source>
        <strain evidence="4">CCM 8702</strain>
    </source>
</reference>
<dbReference type="EMBL" id="BMDD01000001">
    <property type="protein sequence ID" value="GGH68222.1"/>
    <property type="molecule type" value="Genomic_DNA"/>
</dbReference>
<keyword evidence="1" id="KW-0812">Transmembrane</keyword>
<keyword evidence="4" id="KW-1185">Reference proteome</keyword>
<accession>A0ABQ1ZLR5</accession>
<gene>
    <name evidence="3" type="ORF">GCM10007362_02000</name>
</gene>
<name>A0ABQ1ZLR5_9BACL</name>
<evidence type="ECO:0000256" key="1">
    <source>
        <dbReference type="SAM" id="Phobius"/>
    </source>
</evidence>
<protein>
    <recommendedName>
        <fullName evidence="2">Lysozyme inhibitor LprI-like N-terminal domain-containing protein</fullName>
    </recommendedName>
</protein>
<sequence>MNKKTVFYRAAVLLALIVVISACAVMSLSLKKQHEKIELLESRDTALQQSLDQAVAANKSLKVQIEESKHLGDYQGNDDFSTIINDNPIDRDYEQERKILQESPESTTLAWGAFESKYLTKWQNEMNAALDGLSKILNEADRSNLEQSQKSWQSYMDDQAQFVMGQFLDTRYFGTQGDVQFLAAQSKQTRERTIRLMEYLFSIDREAIDFAYKS</sequence>
<dbReference type="PROSITE" id="PS51257">
    <property type="entry name" value="PROKAR_LIPOPROTEIN"/>
    <property type="match status" value="1"/>
</dbReference>
<feature type="transmembrane region" description="Helical" evidence="1">
    <location>
        <begin position="6"/>
        <end position="30"/>
    </location>
</feature>
<feature type="domain" description="Lysozyme inhibitor LprI-like N-terminal" evidence="2">
    <location>
        <begin position="104"/>
        <end position="196"/>
    </location>
</feature>
<proteinExistence type="predicted"/>
<dbReference type="Proteomes" id="UP000605427">
    <property type="component" value="Unassembled WGS sequence"/>
</dbReference>
<keyword evidence="1" id="KW-1133">Transmembrane helix</keyword>
<evidence type="ECO:0000313" key="3">
    <source>
        <dbReference type="EMBL" id="GGH68222.1"/>
    </source>
</evidence>
<dbReference type="RefSeq" id="WP_172237799.1">
    <property type="nucleotide sequence ID" value="NZ_BMDD01000001.1"/>
</dbReference>
<dbReference type="Pfam" id="PF07007">
    <property type="entry name" value="LprI"/>
    <property type="match status" value="1"/>
</dbReference>
<dbReference type="Gene3D" id="1.20.1270.180">
    <property type="match status" value="1"/>
</dbReference>
<evidence type="ECO:0000259" key="2">
    <source>
        <dbReference type="Pfam" id="PF07007"/>
    </source>
</evidence>
<keyword evidence="1" id="KW-0472">Membrane</keyword>